<feature type="domain" description="SWIM-type" evidence="6">
    <location>
        <begin position="8"/>
        <end position="53"/>
    </location>
</feature>
<organism evidence="8 9">
    <name type="scientific">Nitrosopumilus ureiphilus</name>
    <dbReference type="NCBI Taxonomy" id="1470067"/>
    <lineage>
        <taxon>Archaea</taxon>
        <taxon>Nitrososphaerota</taxon>
        <taxon>Nitrososphaeria</taxon>
        <taxon>Nitrosopumilales</taxon>
        <taxon>Nitrosopumilaceae</taxon>
        <taxon>Nitrosopumilus</taxon>
    </lineage>
</organism>
<evidence type="ECO:0000313" key="9">
    <source>
        <dbReference type="Proteomes" id="UP000509478"/>
    </source>
</evidence>
<dbReference type="Proteomes" id="UP000509478">
    <property type="component" value="Chromosome"/>
</dbReference>
<keyword evidence="4" id="KW-0233">DNA recombination</keyword>
<dbReference type="InterPro" id="IPR032874">
    <property type="entry name" value="DDE_dom"/>
</dbReference>
<dbReference type="InterPro" id="IPR036280">
    <property type="entry name" value="Multihaem_cyt_sf"/>
</dbReference>
<dbReference type="InterPro" id="IPR007527">
    <property type="entry name" value="Znf_SWIM"/>
</dbReference>
<dbReference type="SUPFAM" id="SSF48695">
    <property type="entry name" value="Multiheme cytochromes"/>
    <property type="match status" value="1"/>
</dbReference>
<name>A0A7D5M930_9ARCH</name>
<dbReference type="PANTHER" id="PTHR35528:SF3">
    <property type="entry name" value="BLL1675 PROTEIN"/>
    <property type="match status" value="1"/>
</dbReference>
<evidence type="ECO:0000256" key="1">
    <source>
        <dbReference type="ARBA" id="ARBA00002286"/>
    </source>
</evidence>
<dbReference type="InterPro" id="IPR047930">
    <property type="entry name" value="Transpos_IS6"/>
</dbReference>
<dbReference type="GO" id="GO:0015074">
    <property type="term" value="P:DNA integration"/>
    <property type="evidence" value="ECO:0007669"/>
    <property type="project" value="InterPro"/>
</dbReference>
<dbReference type="NCBIfam" id="NF033587">
    <property type="entry name" value="transpos_IS6"/>
    <property type="match status" value="1"/>
</dbReference>
<dbReference type="InterPro" id="IPR052183">
    <property type="entry name" value="IS_Transposase"/>
</dbReference>
<feature type="domain" description="Integrase catalytic" evidence="7">
    <location>
        <begin position="171"/>
        <end position="336"/>
    </location>
</feature>
<keyword evidence="2" id="KW-0815">Transposition</keyword>
<proteinExistence type="predicted"/>
<dbReference type="InterPro" id="IPR036397">
    <property type="entry name" value="RNaseH_sf"/>
</dbReference>
<dbReference type="GO" id="GO:0003677">
    <property type="term" value="F:DNA binding"/>
    <property type="evidence" value="ECO:0007669"/>
    <property type="project" value="UniProtKB-KW"/>
</dbReference>
<evidence type="ECO:0000313" key="8">
    <source>
        <dbReference type="EMBL" id="QLH08027.1"/>
    </source>
</evidence>
<dbReference type="GO" id="GO:0032196">
    <property type="term" value="P:transposition"/>
    <property type="evidence" value="ECO:0007669"/>
    <property type="project" value="UniProtKB-KW"/>
</dbReference>
<protein>
    <submittedName>
        <fullName evidence="8">Transposase</fullName>
    </submittedName>
</protein>
<gene>
    <name evidence="8" type="ORF">C5F50_10355</name>
</gene>
<evidence type="ECO:0000256" key="5">
    <source>
        <dbReference type="PROSITE-ProRule" id="PRU00325"/>
    </source>
</evidence>
<dbReference type="OrthoDB" id="43045at2157"/>
<dbReference type="PROSITE" id="PS50966">
    <property type="entry name" value="ZF_SWIM"/>
    <property type="match status" value="1"/>
</dbReference>
<dbReference type="AlphaFoldDB" id="A0A7D5M930"/>
<dbReference type="PANTHER" id="PTHR35528">
    <property type="entry name" value="BLL1675 PROTEIN"/>
    <property type="match status" value="1"/>
</dbReference>
<dbReference type="GO" id="GO:0008270">
    <property type="term" value="F:zinc ion binding"/>
    <property type="evidence" value="ECO:0007669"/>
    <property type="project" value="UniProtKB-KW"/>
</dbReference>
<dbReference type="KEGG" id="nue:C5F50_10355"/>
<dbReference type="InterPro" id="IPR012337">
    <property type="entry name" value="RNaseH-like_sf"/>
</dbReference>
<sequence length="353" mass="41703">MRVSDYHYHVHSQTTNRDYDVIKIYNQWHCNCADHTFRKVCCKHIHAIEFSLKIREEVRERNKVTIEPVSVDSCRFCHSKNLKKYGIRRNKHTAIQRFSCSDCHKTFSMNLGFEKMKHNPKGITTAMQLYFSGESLRNVAKSLKLLGMDVTHQTVYNWINKYTKLMNQYLDKIVPHVGDAWRADEIYVKIRGELKYVFAMMDDETRFWIAQEVADRKEGHDASTLLQKSKQVTQTKPKVFITDGLGSYHEAYKKEFWTLKRQHRTLHIRHIHLQGDMNNNKMERLNGEIRDREKTMRGIKKMDSVTLTGYQLFHNYIRPHSALDNMTPSEKCGITINGDNKWITLIQNASREK</sequence>
<keyword evidence="9" id="KW-1185">Reference proteome</keyword>
<keyword evidence="5" id="KW-0479">Metal-binding</keyword>
<dbReference type="SUPFAM" id="SSF53098">
    <property type="entry name" value="Ribonuclease H-like"/>
    <property type="match status" value="1"/>
</dbReference>
<keyword evidence="5" id="KW-0862">Zinc</keyword>
<dbReference type="Pfam" id="PF13610">
    <property type="entry name" value="DDE_Tnp_IS240"/>
    <property type="match status" value="1"/>
</dbReference>
<dbReference type="InterPro" id="IPR001584">
    <property type="entry name" value="Integrase_cat-core"/>
</dbReference>
<dbReference type="GO" id="GO:0006310">
    <property type="term" value="P:DNA recombination"/>
    <property type="evidence" value="ECO:0007669"/>
    <property type="project" value="UniProtKB-KW"/>
</dbReference>
<dbReference type="PROSITE" id="PS50994">
    <property type="entry name" value="INTEGRASE"/>
    <property type="match status" value="1"/>
</dbReference>
<dbReference type="EMBL" id="CP026995">
    <property type="protein sequence ID" value="QLH08027.1"/>
    <property type="molecule type" value="Genomic_DNA"/>
</dbReference>
<reference evidence="8 9" key="1">
    <citation type="submission" date="2018-02" db="EMBL/GenBank/DDBJ databases">
        <title>Complete genome of Nitrosopumilus ureaphilus PS0.</title>
        <authorList>
            <person name="Qin W."/>
            <person name="Zheng Y."/>
            <person name="Stahl D.A."/>
        </authorList>
    </citation>
    <scope>NUCLEOTIDE SEQUENCE [LARGE SCALE GENOMIC DNA]</scope>
    <source>
        <strain evidence="8 9">PS0</strain>
    </source>
</reference>
<comment type="function">
    <text evidence="1">Involved in the transposition of the insertion sequence.</text>
</comment>
<keyword evidence="5" id="KW-0863">Zinc-finger</keyword>
<evidence type="ECO:0000256" key="3">
    <source>
        <dbReference type="ARBA" id="ARBA00023125"/>
    </source>
</evidence>
<evidence type="ECO:0000256" key="2">
    <source>
        <dbReference type="ARBA" id="ARBA00022578"/>
    </source>
</evidence>
<accession>A0A7D5M930</accession>
<evidence type="ECO:0000259" key="6">
    <source>
        <dbReference type="PROSITE" id="PS50966"/>
    </source>
</evidence>
<evidence type="ECO:0000256" key="4">
    <source>
        <dbReference type="ARBA" id="ARBA00023172"/>
    </source>
</evidence>
<dbReference type="Gene3D" id="3.30.420.10">
    <property type="entry name" value="Ribonuclease H-like superfamily/Ribonuclease H"/>
    <property type="match status" value="1"/>
</dbReference>
<evidence type="ECO:0000259" key="7">
    <source>
        <dbReference type="PROSITE" id="PS50994"/>
    </source>
</evidence>
<keyword evidence="3" id="KW-0238">DNA-binding</keyword>